<keyword evidence="4" id="KW-1185">Reference proteome</keyword>
<dbReference type="PANTHER" id="PTHR44329">
    <property type="entry name" value="SERINE/THREONINE-PROTEIN KINASE TNNI3K-RELATED"/>
    <property type="match status" value="1"/>
</dbReference>
<dbReference type="PROSITE" id="PS50011">
    <property type="entry name" value="PROTEIN_KINASE_DOM"/>
    <property type="match status" value="1"/>
</dbReference>
<dbReference type="SUPFAM" id="SSF56112">
    <property type="entry name" value="Protein kinase-like (PK-like)"/>
    <property type="match status" value="1"/>
</dbReference>
<keyword evidence="1" id="KW-0547">Nucleotide-binding</keyword>
<feature type="domain" description="Protein kinase" evidence="2">
    <location>
        <begin position="84"/>
        <end position="370"/>
    </location>
</feature>
<dbReference type="InterPro" id="IPR011009">
    <property type="entry name" value="Kinase-like_dom_sf"/>
</dbReference>
<protein>
    <submittedName>
        <fullName evidence="3">677_t:CDS:1</fullName>
    </submittedName>
</protein>
<sequence>MGNVISNSNVTSTSSNLAFKNGICPHCSQPNTGIAWCKSCDPGRFRFEGHTSGNNSIDEFIMETQLCIENYTDRHLEWIPFDRFKDISVVGEGGFGTVYKAIWIDGKRDWIAEEVEGKMVVRKERQGEILVALKSIKNSKNMSKQFLHEIKTHWKCLSELFLQFYGITTNPETEEIIMVTQYASHGNLRTYLSKNYKHINWKAKLEWLTDIAKDLEMLHHHNFTHRDLHSGNILIVKDERFNRRIESKLTDFGLAQPANRDRLSGSIGVFGVLPYVAPEVLKGRSYTTAADMYSFGIIMAEMSTGKLPFGDRPHDSELTLDICNGLRPDFADGTPEFYVELSRRCCDSDPVKRPSAMHVWQIITTWERFINDPRKEYKSAFEAADKIRLEIVNKQDGRVDSKIHANAVYTSRLLNYCQVQSSNKTDKIDFCKIFDSTQIDLSIPEDLLLE</sequence>
<dbReference type="GO" id="GO:0005524">
    <property type="term" value="F:ATP binding"/>
    <property type="evidence" value="ECO:0007669"/>
    <property type="project" value="UniProtKB-UniRule"/>
</dbReference>
<dbReference type="EMBL" id="CAJVPV010005911">
    <property type="protein sequence ID" value="CAG8597828.1"/>
    <property type="molecule type" value="Genomic_DNA"/>
</dbReference>
<dbReference type="PROSITE" id="PS00107">
    <property type="entry name" value="PROTEIN_KINASE_ATP"/>
    <property type="match status" value="1"/>
</dbReference>
<dbReference type="InterPro" id="IPR017441">
    <property type="entry name" value="Protein_kinase_ATP_BS"/>
</dbReference>
<evidence type="ECO:0000256" key="1">
    <source>
        <dbReference type="PROSITE-ProRule" id="PRU10141"/>
    </source>
</evidence>
<keyword evidence="1" id="KW-0067">ATP-binding</keyword>
<dbReference type="GO" id="GO:0004674">
    <property type="term" value="F:protein serine/threonine kinase activity"/>
    <property type="evidence" value="ECO:0007669"/>
    <property type="project" value="TreeGrafter"/>
</dbReference>
<dbReference type="InterPro" id="IPR001245">
    <property type="entry name" value="Ser-Thr/Tyr_kinase_cat_dom"/>
</dbReference>
<organism evidence="3 4">
    <name type="scientific">Acaulospora morrowiae</name>
    <dbReference type="NCBI Taxonomy" id="94023"/>
    <lineage>
        <taxon>Eukaryota</taxon>
        <taxon>Fungi</taxon>
        <taxon>Fungi incertae sedis</taxon>
        <taxon>Mucoromycota</taxon>
        <taxon>Glomeromycotina</taxon>
        <taxon>Glomeromycetes</taxon>
        <taxon>Diversisporales</taxon>
        <taxon>Acaulosporaceae</taxon>
        <taxon>Acaulospora</taxon>
    </lineage>
</organism>
<dbReference type="Proteomes" id="UP000789342">
    <property type="component" value="Unassembled WGS sequence"/>
</dbReference>
<proteinExistence type="predicted"/>
<dbReference type="PRINTS" id="PR00109">
    <property type="entry name" value="TYRKINASE"/>
</dbReference>
<evidence type="ECO:0000313" key="3">
    <source>
        <dbReference type="EMBL" id="CAG8597828.1"/>
    </source>
</evidence>
<dbReference type="Pfam" id="PF07714">
    <property type="entry name" value="PK_Tyr_Ser-Thr"/>
    <property type="match status" value="1"/>
</dbReference>
<gene>
    <name evidence="3" type="ORF">AMORRO_LOCUS7646</name>
</gene>
<comment type="caution">
    <text evidence="3">The sequence shown here is derived from an EMBL/GenBank/DDBJ whole genome shotgun (WGS) entry which is preliminary data.</text>
</comment>
<reference evidence="3" key="1">
    <citation type="submission" date="2021-06" db="EMBL/GenBank/DDBJ databases">
        <authorList>
            <person name="Kallberg Y."/>
            <person name="Tangrot J."/>
            <person name="Rosling A."/>
        </authorList>
    </citation>
    <scope>NUCLEOTIDE SEQUENCE</scope>
    <source>
        <strain evidence="3">CL551</strain>
    </source>
</reference>
<dbReference type="AlphaFoldDB" id="A0A9N9CF92"/>
<dbReference type="OrthoDB" id="544350at2759"/>
<accession>A0A9N9CF92</accession>
<evidence type="ECO:0000259" key="2">
    <source>
        <dbReference type="PROSITE" id="PS50011"/>
    </source>
</evidence>
<name>A0A9N9CF92_9GLOM</name>
<evidence type="ECO:0000313" key="4">
    <source>
        <dbReference type="Proteomes" id="UP000789342"/>
    </source>
</evidence>
<feature type="binding site" evidence="1">
    <location>
        <position position="123"/>
    </location>
    <ligand>
        <name>ATP</name>
        <dbReference type="ChEBI" id="CHEBI:30616"/>
    </ligand>
</feature>
<dbReference type="Gene3D" id="1.10.510.10">
    <property type="entry name" value="Transferase(Phosphotransferase) domain 1"/>
    <property type="match status" value="1"/>
</dbReference>
<dbReference type="InterPro" id="IPR051681">
    <property type="entry name" value="Ser/Thr_Kinases-Pseudokinases"/>
</dbReference>
<dbReference type="InterPro" id="IPR000719">
    <property type="entry name" value="Prot_kinase_dom"/>
</dbReference>